<evidence type="ECO:0000313" key="2">
    <source>
        <dbReference type="EMBL" id="KAF7393821.1"/>
    </source>
</evidence>
<reference evidence="2" key="1">
    <citation type="journal article" date="2020" name="G3 (Bethesda)">
        <title>High-Quality Assemblies for Three Invasive Social Wasps from the &lt;i&gt;Vespula&lt;/i&gt; Genus.</title>
        <authorList>
            <person name="Harrop T.W.R."/>
            <person name="Guhlin J."/>
            <person name="McLaughlin G.M."/>
            <person name="Permina E."/>
            <person name="Stockwell P."/>
            <person name="Gilligan J."/>
            <person name="Le Lec M.F."/>
            <person name="Gruber M.A.M."/>
            <person name="Quinn O."/>
            <person name="Lovegrove M."/>
            <person name="Duncan E.J."/>
            <person name="Remnant E.J."/>
            <person name="Van Eeckhoven J."/>
            <person name="Graham B."/>
            <person name="Knapp R.A."/>
            <person name="Langford K.W."/>
            <person name="Kronenberg Z."/>
            <person name="Press M.O."/>
            <person name="Eacker S.M."/>
            <person name="Wilson-Rankin E.E."/>
            <person name="Purcell J."/>
            <person name="Lester P.J."/>
            <person name="Dearden P.K."/>
        </authorList>
    </citation>
    <scope>NUCLEOTIDE SEQUENCE</scope>
    <source>
        <strain evidence="2">Linc-1</strain>
    </source>
</reference>
<comment type="caution">
    <text evidence="2">The sequence shown here is derived from an EMBL/GenBank/DDBJ whole genome shotgun (WGS) entry which is preliminary data.</text>
</comment>
<evidence type="ECO:0000256" key="1">
    <source>
        <dbReference type="SAM" id="MobiDB-lite"/>
    </source>
</evidence>
<dbReference type="Proteomes" id="UP000617340">
    <property type="component" value="Unassembled WGS sequence"/>
</dbReference>
<organism evidence="2 3">
    <name type="scientific">Vespula germanica</name>
    <name type="common">German yellow jacket</name>
    <name type="synonym">Paravespula germanica</name>
    <dbReference type="NCBI Taxonomy" id="30212"/>
    <lineage>
        <taxon>Eukaryota</taxon>
        <taxon>Metazoa</taxon>
        <taxon>Ecdysozoa</taxon>
        <taxon>Arthropoda</taxon>
        <taxon>Hexapoda</taxon>
        <taxon>Insecta</taxon>
        <taxon>Pterygota</taxon>
        <taxon>Neoptera</taxon>
        <taxon>Endopterygota</taxon>
        <taxon>Hymenoptera</taxon>
        <taxon>Apocrita</taxon>
        <taxon>Aculeata</taxon>
        <taxon>Vespoidea</taxon>
        <taxon>Vespidae</taxon>
        <taxon>Vespinae</taxon>
        <taxon>Vespula</taxon>
    </lineage>
</organism>
<dbReference type="AlphaFoldDB" id="A0A834JUE1"/>
<evidence type="ECO:0000313" key="3">
    <source>
        <dbReference type="Proteomes" id="UP000617340"/>
    </source>
</evidence>
<feature type="compositionally biased region" description="Acidic residues" evidence="1">
    <location>
        <begin position="118"/>
        <end position="136"/>
    </location>
</feature>
<dbReference type="EMBL" id="JACSDZ010000010">
    <property type="protein sequence ID" value="KAF7393821.1"/>
    <property type="molecule type" value="Genomic_DNA"/>
</dbReference>
<keyword evidence="3" id="KW-1185">Reference proteome</keyword>
<protein>
    <submittedName>
        <fullName evidence="2">Uncharacterized protein</fullName>
    </submittedName>
</protein>
<proteinExistence type="predicted"/>
<accession>A0A834JUE1</accession>
<sequence length="136" mass="14896">MPQAPPPSPPSANLRWAYGDQNPVSDSLCLVNGCPGWCWLQASAIFGDLCVLLSQAKLERSSTEENSWGPSNEEIKRTIVTLPCAFFFIENDLPSLRGSNPPIANSRKDRAGSLLLLDVDDDNDDDDDDDDDDTNN</sequence>
<name>A0A834JUE1_VESGE</name>
<feature type="region of interest" description="Disordered" evidence="1">
    <location>
        <begin position="116"/>
        <end position="136"/>
    </location>
</feature>
<gene>
    <name evidence="2" type="ORF">HZH68_010640</name>
</gene>